<protein>
    <recommendedName>
        <fullName evidence="3">histidine kinase</fullName>
        <ecNumber evidence="3">2.7.13.3</ecNumber>
    </recommendedName>
</protein>
<dbReference type="InterPro" id="IPR036890">
    <property type="entry name" value="HATPase_C_sf"/>
</dbReference>
<dbReference type="KEGG" id="msil:METEAL_09290"/>
<accession>A0AA48GLN5</accession>
<dbReference type="SUPFAM" id="SSF52172">
    <property type="entry name" value="CheY-like"/>
    <property type="match status" value="1"/>
</dbReference>
<dbReference type="FunFam" id="3.30.565.10:FF:000010">
    <property type="entry name" value="Sensor histidine kinase RcsC"/>
    <property type="match status" value="1"/>
</dbReference>
<keyword evidence="6" id="KW-0812">Transmembrane</keyword>
<dbReference type="Proteomes" id="UP001238179">
    <property type="component" value="Chromosome"/>
</dbReference>
<evidence type="ECO:0000256" key="8">
    <source>
        <dbReference type="ARBA" id="ARBA00022777"/>
    </source>
</evidence>
<dbReference type="RefSeq" id="WP_316414658.1">
    <property type="nucleotide sequence ID" value="NZ_AP027080.1"/>
</dbReference>
<dbReference type="InterPro" id="IPR036097">
    <property type="entry name" value="HisK_dim/P_sf"/>
</dbReference>
<dbReference type="CDD" id="cd16922">
    <property type="entry name" value="HATPase_EvgS-ArcB-TorS-like"/>
    <property type="match status" value="1"/>
</dbReference>
<dbReference type="InterPro" id="IPR005467">
    <property type="entry name" value="His_kinase_dom"/>
</dbReference>
<keyword evidence="13" id="KW-0175">Coiled coil</keyword>
<evidence type="ECO:0000256" key="7">
    <source>
        <dbReference type="ARBA" id="ARBA00022741"/>
    </source>
</evidence>
<dbReference type="InterPro" id="IPR011006">
    <property type="entry name" value="CheY-like_superfamily"/>
</dbReference>
<evidence type="ECO:0000259" key="15">
    <source>
        <dbReference type="PROSITE" id="PS50110"/>
    </source>
</evidence>
<dbReference type="Gene3D" id="1.10.287.130">
    <property type="match status" value="1"/>
</dbReference>
<keyword evidence="11" id="KW-0472">Membrane</keyword>
<dbReference type="SUPFAM" id="SSF47384">
    <property type="entry name" value="Homodimeric domain of signal transducing histidine kinase"/>
    <property type="match status" value="1"/>
</dbReference>
<feature type="coiled-coil region" evidence="13">
    <location>
        <begin position="796"/>
        <end position="826"/>
    </location>
</feature>
<dbReference type="Gene3D" id="2.130.10.10">
    <property type="entry name" value="YVTN repeat-like/Quinoprotein amine dehydrogenase"/>
    <property type="match status" value="2"/>
</dbReference>
<dbReference type="InterPro" id="IPR001789">
    <property type="entry name" value="Sig_transdc_resp-reg_receiver"/>
</dbReference>
<feature type="domain" description="Histidine kinase" evidence="14">
    <location>
        <begin position="826"/>
        <end position="1047"/>
    </location>
</feature>
<dbReference type="Pfam" id="PF02518">
    <property type="entry name" value="HATPase_c"/>
    <property type="match status" value="1"/>
</dbReference>
<dbReference type="PROSITE" id="PS50110">
    <property type="entry name" value="RESPONSE_REGULATORY"/>
    <property type="match status" value="1"/>
</dbReference>
<evidence type="ECO:0000256" key="12">
    <source>
        <dbReference type="PROSITE-ProRule" id="PRU00169"/>
    </source>
</evidence>
<dbReference type="InterPro" id="IPR003961">
    <property type="entry name" value="FN3_dom"/>
</dbReference>
<dbReference type="EC" id="2.7.13.3" evidence="3"/>
<evidence type="ECO:0000256" key="4">
    <source>
        <dbReference type="ARBA" id="ARBA00022553"/>
    </source>
</evidence>
<dbReference type="SMART" id="SM00448">
    <property type="entry name" value="REC"/>
    <property type="match status" value="1"/>
</dbReference>
<keyword evidence="7" id="KW-0547">Nucleotide-binding</keyword>
<comment type="subcellular location">
    <subcellularLocation>
        <location evidence="2">Membrane</location>
    </subcellularLocation>
</comment>
<dbReference type="PANTHER" id="PTHR43047">
    <property type="entry name" value="TWO-COMPONENT HISTIDINE PROTEIN KINASE"/>
    <property type="match status" value="1"/>
</dbReference>
<dbReference type="CDD" id="cd00063">
    <property type="entry name" value="FN3"/>
    <property type="match status" value="1"/>
</dbReference>
<dbReference type="EMBL" id="AP027080">
    <property type="protein sequence ID" value="BDU71755.1"/>
    <property type="molecule type" value="Genomic_DNA"/>
</dbReference>
<dbReference type="SMART" id="SM00388">
    <property type="entry name" value="HisKA"/>
    <property type="match status" value="1"/>
</dbReference>
<feature type="domain" description="Response regulatory" evidence="15">
    <location>
        <begin position="1070"/>
        <end position="1186"/>
    </location>
</feature>
<evidence type="ECO:0000313" key="17">
    <source>
        <dbReference type="Proteomes" id="UP001238179"/>
    </source>
</evidence>
<dbReference type="InterPro" id="IPR004358">
    <property type="entry name" value="Sig_transdc_His_kin-like_C"/>
</dbReference>
<dbReference type="InterPro" id="IPR011123">
    <property type="entry name" value="Y_Y_Y"/>
</dbReference>
<dbReference type="PRINTS" id="PR00344">
    <property type="entry name" value="BCTRLSENSOR"/>
</dbReference>
<evidence type="ECO:0000256" key="11">
    <source>
        <dbReference type="ARBA" id="ARBA00023136"/>
    </source>
</evidence>
<dbReference type="GO" id="GO:0016020">
    <property type="term" value="C:membrane"/>
    <property type="evidence" value="ECO:0007669"/>
    <property type="project" value="UniProtKB-SubCell"/>
</dbReference>
<evidence type="ECO:0000256" key="5">
    <source>
        <dbReference type="ARBA" id="ARBA00022679"/>
    </source>
</evidence>
<dbReference type="InterPro" id="IPR015943">
    <property type="entry name" value="WD40/YVTN_repeat-like_dom_sf"/>
</dbReference>
<feature type="modified residue" description="4-aspartylphosphate" evidence="12">
    <location>
        <position position="1119"/>
    </location>
</feature>
<keyword evidence="17" id="KW-1185">Reference proteome</keyword>
<sequence>MRRVLAALALALGLWAGTPGELGLPFITNIRPREYAGPPQNWDFVEDARGIVFVGNTAGVLEFDGNAWRMIPTRNRTAVRSLGLDAGGRVFVGAKNEFGYLAPDASGLMRYVPLEDLVEPAARAFADVWNVLPTPEGVYFQTREYLFFYDGKAVRTFKADTSFTLAWKVRGRIHLYERGIGPVVLDRGRFVPLAGAGKFTKELVNFMLPWGAGQSILLGTSHQGLFLYDGWDILPFPTDADAELARITISHGVLLRDGNLAVGAIRGGCWIFDRQGRLRMRLDRQGGLQEDFVNRLFVDRRSRLWLGLNRGMARVEWPSPFTAFGEDSGLEGTVNALARHGGLLYAGTSKGLFVLGRSRPKAGASPVGGPLWRFRRVEDIHGQVWGFSTVQDRLMVCNASGLYEARGDRAALALSTEADRDALCLARSRRDPSRFYLGLATGVARLRWNGVRWKDEGRIPGLKAEARTLAEAGDGSLWVGTQSSGVRRVIPRPGGPPEVETYGPAQGLPSLAHDFVRELSTGLVFTTHAGFYRFDEATRRFQPDPRFAALFPQGPRYPDGVVEGPGGRIWMHVQDEATLERDTGYAEALPGHPFRFEKGPWKRLADSTIYAILPEADGTVWMGGPDGLVRYDPGEEFSLPWSSGPLVRRITGPGRQTLHGGAGAWNGAGRLPFASNTLRFEFAAPGGSPESATQYRVRLEGYDRAWSPWSSETFRDYTNLPEGAYRFQVAARNGNGQVTPASAVGFRILPPFYRTWWAYLVYVALGALTLQALVQWRLWRSRLARKVLVRKVVERTEQLRRKTTQLELAKAEAEAATRAKSEFLANMSHEIRTPLNAILGYAEILRDEVEEPRLREHLAAISSGGKALLGIIGDILDLSKIEAGRMELEYAPAHVGDLVRDVVRTFALRCREKGLDLQVEEDPALPGILVVSQVHLRQILFNLMGNAVKFTERGAVSVALKEWGRGPDSVDLAIEVRDTGIGIPEGQRETIFDAFHQVSGQDASRYGGTGLGLAICRRLADMMGGELRVASAQGQGSTFTLFLHGVAVSSEEAVHEDLEAPFRGEFLPATLLLVDDVKPNRELLKHFFESFPFRFEEAQDGAEAVAVARRVLPDLIVMDLRMPVLDGIQATRILKADDRLKAIPVIILTASTTQSDEAPVWESGADGFLRKPVSRSRLAAEIARFLPCRGEAAPGGAREPSPEVRAALPRLLAELEGEAQAEWRQLEDSFFIDRMTGFAARMAALADTYGEPGLKAWSGQVLDQAGAFDMENLPATFRRFPDVVDAIRRLCG</sequence>
<dbReference type="FunFam" id="1.10.287.130:FF:000004">
    <property type="entry name" value="Ethylene receptor 1"/>
    <property type="match status" value="1"/>
</dbReference>
<keyword evidence="9" id="KW-0067">ATP-binding</keyword>
<keyword evidence="4 12" id="KW-0597">Phosphoprotein</keyword>
<dbReference type="Pfam" id="PF07495">
    <property type="entry name" value="Y_Y_Y"/>
    <property type="match status" value="1"/>
</dbReference>
<evidence type="ECO:0000256" key="10">
    <source>
        <dbReference type="ARBA" id="ARBA00022989"/>
    </source>
</evidence>
<name>A0AA48GLN5_9BACT</name>
<evidence type="ECO:0000256" key="9">
    <source>
        <dbReference type="ARBA" id="ARBA00022840"/>
    </source>
</evidence>
<dbReference type="SUPFAM" id="SSF55874">
    <property type="entry name" value="ATPase domain of HSP90 chaperone/DNA topoisomerase II/histidine kinase"/>
    <property type="match status" value="1"/>
</dbReference>
<gene>
    <name evidence="16" type="ORF">METEAL_09290</name>
</gene>
<dbReference type="Pfam" id="PF00512">
    <property type="entry name" value="HisKA"/>
    <property type="match status" value="1"/>
</dbReference>
<keyword evidence="5" id="KW-0808">Transferase</keyword>
<dbReference type="GO" id="GO:0005524">
    <property type="term" value="F:ATP binding"/>
    <property type="evidence" value="ECO:0007669"/>
    <property type="project" value="UniProtKB-KW"/>
</dbReference>
<dbReference type="PROSITE" id="PS50109">
    <property type="entry name" value="HIS_KIN"/>
    <property type="match status" value="1"/>
</dbReference>
<comment type="catalytic activity">
    <reaction evidence="1">
        <text>ATP + protein L-histidine = ADP + protein N-phospho-L-histidine.</text>
        <dbReference type="EC" id="2.7.13.3"/>
    </reaction>
</comment>
<dbReference type="SMART" id="SM00387">
    <property type="entry name" value="HATPase_c"/>
    <property type="match status" value="1"/>
</dbReference>
<proteinExistence type="predicted"/>
<dbReference type="Pfam" id="PF00072">
    <property type="entry name" value="Response_reg"/>
    <property type="match status" value="1"/>
</dbReference>
<evidence type="ECO:0000313" key="16">
    <source>
        <dbReference type="EMBL" id="BDU71755.1"/>
    </source>
</evidence>
<keyword evidence="8 16" id="KW-0418">Kinase</keyword>
<evidence type="ECO:0000256" key="1">
    <source>
        <dbReference type="ARBA" id="ARBA00000085"/>
    </source>
</evidence>
<reference evidence="17" key="1">
    <citation type="journal article" date="2023" name="Int. J. Syst. Evol. Microbiol.">
        <title>Mesoterricola silvestris gen. nov., sp. nov., Mesoterricola sediminis sp. nov., Geothrix oryzae sp. nov., Geothrix edaphica sp. nov., Geothrix rubra sp. nov., and Geothrix limicola sp. nov., six novel members of Acidobacteriota isolated from soils.</title>
        <authorList>
            <person name="Itoh H."/>
            <person name="Sugisawa Y."/>
            <person name="Mise K."/>
            <person name="Xu Z."/>
            <person name="Kuniyasu M."/>
            <person name="Ushijima N."/>
            <person name="Kawano K."/>
            <person name="Kobayashi E."/>
            <person name="Shiratori Y."/>
            <person name="Masuda Y."/>
            <person name="Senoo K."/>
        </authorList>
    </citation>
    <scope>NUCLEOTIDE SEQUENCE [LARGE SCALE GENOMIC DNA]</scope>
    <source>
        <strain evidence="17">W79</strain>
    </source>
</reference>
<dbReference type="InterPro" id="IPR003594">
    <property type="entry name" value="HATPase_dom"/>
</dbReference>
<evidence type="ECO:0000256" key="3">
    <source>
        <dbReference type="ARBA" id="ARBA00012438"/>
    </source>
</evidence>
<dbReference type="CDD" id="cd00082">
    <property type="entry name" value="HisKA"/>
    <property type="match status" value="1"/>
</dbReference>
<dbReference type="InterPro" id="IPR003661">
    <property type="entry name" value="HisK_dim/P_dom"/>
</dbReference>
<evidence type="ECO:0000256" key="6">
    <source>
        <dbReference type="ARBA" id="ARBA00022692"/>
    </source>
</evidence>
<dbReference type="InterPro" id="IPR013783">
    <property type="entry name" value="Ig-like_fold"/>
</dbReference>
<organism evidence="16 17">
    <name type="scientific">Mesoterricola silvestris</name>
    <dbReference type="NCBI Taxonomy" id="2927979"/>
    <lineage>
        <taxon>Bacteria</taxon>
        <taxon>Pseudomonadati</taxon>
        <taxon>Acidobacteriota</taxon>
        <taxon>Holophagae</taxon>
        <taxon>Holophagales</taxon>
        <taxon>Holophagaceae</taxon>
        <taxon>Mesoterricola</taxon>
    </lineage>
</organism>
<evidence type="ECO:0000256" key="13">
    <source>
        <dbReference type="SAM" id="Coils"/>
    </source>
</evidence>
<dbReference type="Gene3D" id="3.40.50.2300">
    <property type="match status" value="1"/>
</dbReference>
<evidence type="ECO:0000256" key="2">
    <source>
        <dbReference type="ARBA" id="ARBA00004370"/>
    </source>
</evidence>
<dbReference type="Gene3D" id="2.60.40.10">
    <property type="entry name" value="Immunoglobulins"/>
    <property type="match status" value="1"/>
</dbReference>
<dbReference type="Gene3D" id="3.30.565.10">
    <property type="entry name" value="Histidine kinase-like ATPase, C-terminal domain"/>
    <property type="match status" value="1"/>
</dbReference>
<dbReference type="GO" id="GO:0000155">
    <property type="term" value="F:phosphorelay sensor kinase activity"/>
    <property type="evidence" value="ECO:0007669"/>
    <property type="project" value="InterPro"/>
</dbReference>
<keyword evidence="10" id="KW-1133">Transmembrane helix</keyword>
<evidence type="ECO:0000259" key="14">
    <source>
        <dbReference type="PROSITE" id="PS50109"/>
    </source>
</evidence>